<comment type="similarity">
    <text evidence="1 9 10">Belongs to the ferrochelatase family.</text>
</comment>
<dbReference type="GO" id="GO:0046872">
    <property type="term" value="F:metal ion binding"/>
    <property type="evidence" value="ECO:0007669"/>
    <property type="project" value="UniProtKB-KW"/>
</dbReference>
<evidence type="ECO:0000256" key="2">
    <source>
        <dbReference type="ARBA" id="ARBA00022490"/>
    </source>
</evidence>
<evidence type="ECO:0000256" key="9">
    <source>
        <dbReference type="HAMAP-Rule" id="MF_00323"/>
    </source>
</evidence>
<keyword evidence="2 9" id="KW-0963">Cytoplasm</keyword>
<dbReference type="InterPro" id="IPR033644">
    <property type="entry name" value="Ferrochelatase_C"/>
</dbReference>
<name>A0A917ZGL8_9GAMM</name>
<keyword evidence="5 9" id="KW-0350">Heme biosynthesis</keyword>
<organism evidence="11 12">
    <name type="scientific">Marinobacterium nitratireducens</name>
    <dbReference type="NCBI Taxonomy" id="518897"/>
    <lineage>
        <taxon>Bacteria</taxon>
        <taxon>Pseudomonadati</taxon>
        <taxon>Pseudomonadota</taxon>
        <taxon>Gammaproteobacteria</taxon>
        <taxon>Oceanospirillales</taxon>
        <taxon>Oceanospirillaceae</taxon>
        <taxon>Marinobacterium</taxon>
    </lineage>
</organism>
<sequence>MKQQKTAIILVNLGTPDAPEPGAVRRYLKQFLSDPRVVEGRGPRRWLWLAVLNLIILNLRPRRVARLYASIWDGDSPMRRILNGQVAALGRELQKRFADRSPDVFAAMTYGAPGLESRLRELADSGYGRVLVIPLYPQYSGTTTAPIYDVLARFQQQRREVLDIRVVKQFYDHPAYIEALAQSVREHRSRHGDADRLILSYHGIPQEYVDRGDPYGDQCLATSEGLRQALGLSSEQCLTTFQSRFGPKAWLQPYTDKTLESLPAKGIKRVDIISPAFTADCLETLEEIAVENRDIFLGAGGSEYRYIAALNEAPAFIGLLAQLVSEQAGDWIGVNKELRDAG</sequence>
<comment type="function">
    <text evidence="9 10">Catalyzes the ferrous insertion into protoporphyrin IX.</text>
</comment>
<evidence type="ECO:0000313" key="11">
    <source>
        <dbReference type="EMBL" id="GGO82396.1"/>
    </source>
</evidence>
<dbReference type="EMBL" id="BMLT01000005">
    <property type="protein sequence ID" value="GGO82396.1"/>
    <property type="molecule type" value="Genomic_DNA"/>
</dbReference>
<feature type="binding site" evidence="9">
    <location>
        <position position="283"/>
    </location>
    <ligand>
        <name>Fe(2+)</name>
        <dbReference type="ChEBI" id="CHEBI:29033"/>
    </ligand>
</feature>
<comment type="catalytic activity">
    <reaction evidence="9 10">
        <text>heme b + 2 H(+) = protoporphyrin IX + Fe(2+)</text>
        <dbReference type="Rhea" id="RHEA:22584"/>
        <dbReference type="ChEBI" id="CHEBI:15378"/>
        <dbReference type="ChEBI" id="CHEBI:29033"/>
        <dbReference type="ChEBI" id="CHEBI:57306"/>
        <dbReference type="ChEBI" id="CHEBI:60344"/>
        <dbReference type="EC" id="4.98.1.1"/>
    </reaction>
</comment>
<dbReference type="GO" id="GO:0005737">
    <property type="term" value="C:cytoplasm"/>
    <property type="evidence" value="ECO:0007669"/>
    <property type="project" value="UniProtKB-SubCell"/>
</dbReference>
<keyword evidence="3 9" id="KW-0479">Metal-binding</keyword>
<protein>
    <recommendedName>
        <fullName evidence="9 10">Ferrochelatase</fullName>
        <ecNumber evidence="9 10">4.98.1.1</ecNumber>
    </recommendedName>
    <alternativeName>
        <fullName evidence="9">Heme synthase</fullName>
    </alternativeName>
    <alternativeName>
        <fullName evidence="9">Protoheme ferro-lyase</fullName>
    </alternativeName>
</protein>
<dbReference type="AlphaFoldDB" id="A0A917ZGL8"/>
<gene>
    <name evidence="9 11" type="primary">hemH</name>
    <name evidence="11" type="ORF">GCM10011348_23690</name>
</gene>
<keyword evidence="6 9" id="KW-0456">Lyase</keyword>
<keyword evidence="4 9" id="KW-0408">Iron</keyword>
<evidence type="ECO:0000256" key="10">
    <source>
        <dbReference type="RuleBase" id="RU000607"/>
    </source>
</evidence>
<dbReference type="PANTHER" id="PTHR11108:SF1">
    <property type="entry name" value="FERROCHELATASE, MITOCHONDRIAL"/>
    <property type="match status" value="1"/>
</dbReference>
<keyword evidence="7 9" id="KW-0627">Porphyrin biosynthesis</keyword>
<feature type="binding site" evidence="9">
    <location>
        <position position="202"/>
    </location>
    <ligand>
        <name>Fe(2+)</name>
        <dbReference type="ChEBI" id="CHEBI:29033"/>
    </ligand>
</feature>
<evidence type="ECO:0000256" key="7">
    <source>
        <dbReference type="ARBA" id="ARBA00023244"/>
    </source>
</evidence>
<dbReference type="GO" id="GO:0006783">
    <property type="term" value="P:heme biosynthetic process"/>
    <property type="evidence" value="ECO:0007669"/>
    <property type="project" value="UniProtKB-UniRule"/>
</dbReference>
<evidence type="ECO:0000313" key="12">
    <source>
        <dbReference type="Proteomes" id="UP000599578"/>
    </source>
</evidence>
<keyword evidence="12" id="KW-1185">Reference proteome</keyword>
<dbReference type="PROSITE" id="PS00534">
    <property type="entry name" value="FERROCHELATASE"/>
    <property type="match status" value="1"/>
</dbReference>
<evidence type="ECO:0000256" key="3">
    <source>
        <dbReference type="ARBA" id="ARBA00022723"/>
    </source>
</evidence>
<dbReference type="SUPFAM" id="SSF53800">
    <property type="entry name" value="Chelatase"/>
    <property type="match status" value="1"/>
</dbReference>
<dbReference type="InterPro" id="IPR019772">
    <property type="entry name" value="Ferrochelatase_AS"/>
</dbReference>
<evidence type="ECO:0000256" key="8">
    <source>
        <dbReference type="ARBA" id="ARBA00024536"/>
    </source>
</evidence>
<dbReference type="NCBIfam" id="TIGR00109">
    <property type="entry name" value="hemH"/>
    <property type="match status" value="1"/>
</dbReference>
<dbReference type="EC" id="4.98.1.1" evidence="9 10"/>
<evidence type="ECO:0000256" key="5">
    <source>
        <dbReference type="ARBA" id="ARBA00023133"/>
    </source>
</evidence>
<evidence type="ECO:0000256" key="1">
    <source>
        <dbReference type="ARBA" id="ARBA00007718"/>
    </source>
</evidence>
<dbReference type="Proteomes" id="UP000599578">
    <property type="component" value="Unassembled WGS sequence"/>
</dbReference>
<reference evidence="11 12" key="1">
    <citation type="journal article" date="2014" name="Int. J. Syst. Evol. Microbiol.">
        <title>Complete genome sequence of Corynebacterium casei LMG S-19264T (=DSM 44701T), isolated from a smear-ripened cheese.</title>
        <authorList>
            <consortium name="US DOE Joint Genome Institute (JGI-PGF)"/>
            <person name="Walter F."/>
            <person name="Albersmeier A."/>
            <person name="Kalinowski J."/>
            <person name="Ruckert C."/>
        </authorList>
    </citation>
    <scope>NUCLEOTIDE SEQUENCE [LARGE SCALE GENOMIC DNA]</scope>
    <source>
        <strain evidence="11 12">CGMCC 1.7286</strain>
    </source>
</reference>
<dbReference type="FunFam" id="3.40.50.1400:FF:000002">
    <property type="entry name" value="Ferrochelatase"/>
    <property type="match status" value="1"/>
</dbReference>
<dbReference type="Pfam" id="PF00762">
    <property type="entry name" value="Ferrochelatase"/>
    <property type="match status" value="1"/>
</dbReference>
<dbReference type="PANTHER" id="PTHR11108">
    <property type="entry name" value="FERROCHELATASE"/>
    <property type="match status" value="1"/>
</dbReference>
<dbReference type="InterPro" id="IPR033659">
    <property type="entry name" value="Ferrochelatase_N"/>
</dbReference>
<evidence type="ECO:0000256" key="6">
    <source>
        <dbReference type="ARBA" id="ARBA00023239"/>
    </source>
</evidence>
<dbReference type="CDD" id="cd00419">
    <property type="entry name" value="Ferrochelatase_C"/>
    <property type="match status" value="1"/>
</dbReference>
<comment type="pathway">
    <text evidence="9 10">Porphyrin-containing compound metabolism; protoheme biosynthesis; protoheme from protoporphyrin-IX: step 1/1.</text>
</comment>
<proteinExistence type="inferred from homology"/>
<accession>A0A917ZGL8</accession>
<comment type="catalytic activity">
    <reaction evidence="8">
        <text>Fe-coproporphyrin III + 2 H(+) = coproporphyrin III + Fe(2+)</text>
        <dbReference type="Rhea" id="RHEA:49572"/>
        <dbReference type="ChEBI" id="CHEBI:15378"/>
        <dbReference type="ChEBI" id="CHEBI:29033"/>
        <dbReference type="ChEBI" id="CHEBI:68438"/>
        <dbReference type="ChEBI" id="CHEBI:131725"/>
        <dbReference type="EC" id="4.99.1.9"/>
    </reaction>
    <physiologicalReaction direction="right-to-left" evidence="8">
        <dbReference type="Rhea" id="RHEA:49574"/>
    </physiologicalReaction>
</comment>
<dbReference type="HAMAP" id="MF_00323">
    <property type="entry name" value="Ferrochelatase"/>
    <property type="match status" value="1"/>
</dbReference>
<comment type="subcellular location">
    <subcellularLocation>
        <location evidence="9 10">Cytoplasm</location>
    </subcellularLocation>
</comment>
<evidence type="ECO:0000256" key="4">
    <source>
        <dbReference type="ARBA" id="ARBA00023004"/>
    </source>
</evidence>
<dbReference type="InterPro" id="IPR001015">
    <property type="entry name" value="Ferrochelatase"/>
</dbReference>
<comment type="caution">
    <text evidence="11">The sequence shown here is derived from an EMBL/GenBank/DDBJ whole genome shotgun (WGS) entry which is preliminary data.</text>
</comment>
<dbReference type="RefSeq" id="WP_188860807.1">
    <property type="nucleotide sequence ID" value="NZ_BMLT01000005.1"/>
</dbReference>
<dbReference type="CDD" id="cd03411">
    <property type="entry name" value="Ferrochelatase_N"/>
    <property type="match status" value="1"/>
</dbReference>
<dbReference type="Gene3D" id="3.40.50.1400">
    <property type="match status" value="2"/>
</dbReference>
<dbReference type="GO" id="GO:0004325">
    <property type="term" value="F:ferrochelatase activity"/>
    <property type="evidence" value="ECO:0007669"/>
    <property type="project" value="UniProtKB-UniRule"/>
</dbReference>